<proteinExistence type="predicted"/>
<keyword evidence="6" id="KW-1185">Reference proteome</keyword>
<sequence>MDVQQARLLLLNVLAWILLFVALNRPPPEQALSPLQHRLFENFHGETFHGRDVFSLISRQAHLFWRNTGETPVSFLKLANDILPTLQNLRLDGQRQRQRRMKINIINQALLVMMWLRKYSHIDTLALWFDLDPTSVIRIIYRTLPVMWRYFQNQITWPNIAEWRNLIGNWPELPNSVGAIDVTPHEIYCPLSEPQRPFYSGHRHYHCLNTQLVMDNEGHIRFLHAGFLGSTHDSTSYKLMQPIGPGLPLDLPAGVNLLADQGYPDGGALMTPVRARQMPKEMKTFKAASNIWRHPRWLQPVCVELATFLSERRIRLFKRLR</sequence>
<dbReference type="AlphaFoldDB" id="A0A913YRY8"/>
<evidence type="ECO:0000259" key="4">
    <source>
        <dbReference type="Pfam" id="PF13359"/>
    </source>
</evidence>
<feature type="chain" id="PRO_5037915895" description="DDE Tnp4 domain-containing protein" evidence="3">
    <location>
        <begin position="32"/>
        <end position="321"/>
    </location>
</feature>
<keyword evidence="3" id="KW-0732">Signal</keyword>
<dbReference type="GO" id="GO:0046872">
    <property type="term" value="F:metal ion binding"/>
    <property type="evidence" value="ECO:0007669"/>
    <property type="project" value="UniProtKB-KW"/>
</dbReference>
<dbReference type="Proteomes" id="UP000887567">
    <property type="component" value="Unplaced"/>
</dbReference>
<protein>
    <recommendedName>
        <fullName evidence="4">DDE Tnp4 domain-containing protein</fullName>
    </recommendedName>
</protein>
<name>A0A913YRY8_EXADI</name>
<evidence type="ECO:0000256" key="2">
    <source>
        <dbReference type="ARBA" id="ARBA00022723"/>
    </source>
</evidence>
<evidence type="ECO:0000256" key="3">
    <source>
        <dbReference type="SAM" id="SignalP"/>
    </source>
</evidence>
<evidence type="ECO:0000256" key="1">
    <source>
        <dbReference type="ARBA" id="ARBA00001968"/>
    </source>
</evidence>
<dbReference type="GeneID" id="110249009"/>
<dbReference type="EnsemblMetazoa" id="XM_028662148.1">
    <property type="protein sequence ID" value="XP_028517949.1"/>
    <property type="gene ID" value="LOC110249009"/>
</dbReference>
<keyword evidence="2" id="KW-0479">Metal-binding</keyword>
<reference evidence="5" key="1">
    <citation type="submission" date="2022-11" db="UniProtKB">
        <authorList>
            <consortium name="EnsemblMetazoa"/>
        </authorList>
    </citation>
    <scope>IDENTIFICATION</scope>
</reference>
<organism evidence="5 6">
    <name type="scientific">Exaiptasia diaphana</name>
    <name type="common">Tropical sea anemone</name>
    <name type="synonym">Aiptasia pulchella</name>
    <dbReference type="NCBI Taxonomy" id="2652724"/>
    <lineage>
        <taxon>Eukaryota</taxon>
        <taxon>Metazoa</taxon>
        <taxon>Cnidaria</taxon>
        <taxon>Anthozoa</taxon>
        <taxon>Hexacorallia</taxon>
        <taxon>Actiniaria</taxon>
        <taxon>Aiptasiidae</taxon>
        <taxon>Exaiptasia</taxon>
    </lineage>
</organism>
<comment type="cofactor">
    <cofactor evidence="1">
        <name>a divalent metal cation</name>
        <dbReference type="ChEBI" id="CHEBI:60240"/>
    </cofactor>
</comment>
<dbReference type="InterPro" id="IPR027806">
    <property type="entry name" value="HARBI1_dom"/>
</dbReference>
<feature type="signal peptide" evidence="3">
    <location>
        <begin position="1"/>
        <end position="31"/>
    </location>
</feature>
<dbReference type="OrthoDB" id="5978462at2759"/>
<feature type="domain" description="DDE Tnp4" evidence="4">
    <location>
        <begin position="189"/>
        <end position="281"/>
    </location>
</feature>
<dbReference type="RefSeq" id="XP_028517949.1">
    <property type="nucleotide sequence ID" value="XM_028662148.1"/>
</dbReference>
<evidence type="ECO:0000313" key="6">
    <source>
        <dbReference type="Proteomes" id="UP000887567"/>
    </source>
</evidence>
<evidence type="ECO:0000313" key="5">
    <source>
        <dbReference type="EnsemblMetazoa" id="XP_028517949.1"/>
    </source>
</evidence>
<dbReference type="Pfam" id="PF13359">
    <property type="entry name" value="DDE_Tnp_4"/>
    <property type="match status" value="1"/>
</dbReference>
<dbReference type="KEGG" id="epa:110249009"/>
<accession>A0A913YRY8</accession>